<name>A0A0B2PNL4_GLYSO</name>
<protein>
    <submittedName>
        <fullName evidence="11">Putative LRR receptor-like serine/threonine-protein kinase</fullName>
        <ecNumber evidence="11">1.3.1.74</ecNumber>
        <ecNumber evidence="11">2.7.11.1</ecNumber>
    </submittedName>
</protein>
<keyword evidence="9" id="KW-0325">Glycoprotein</keyword>
<evidence type="ECO:0000256" key="3">
    <source>
        <dbReference type="ARBA" id="ARBA00022692"/>
    </source>
</evidence>
<keyword evidence="11" id="KW-0560">Oxidoreductase</keyword>
<proteinExistence type="predicted"/>
<dbReference type="InterPro" id="IPR001611">
    <property type="entry name" value="Leu-rich_rpt"/>
</dbReference>
<evidence type="ECO:0000256" key="1">
    <source>
        <dbReference type="ARBA" id="ARBA00004479"/>
    </source>
</evidence>
<dbReference type="SUPFAM" id="SSF52058">
    <property type="entry name" value="L domain-like"/>
    <property type="match status" value="1"/>
</dbReference>
<dbReference type="Gene3D" id="3.80.10.10">
    <property type="entry name" value="Ribonuclease Inhibitor"/>
    <property type="match status" value="3"/>
</dbReference>
<evidence type="ECO:0000256" key="5">
    <source>
        <dbReference type="ARBA" id="ARBA00022737"/>
    </source>
</evidence>
<dbReference type="GO" id="GO:0016020">
    <property type="term" value="C:membrane"/>
    <property type="evidence" value="ECO:0007669"/>
    <property type="project" value="UniProtKB-SubCell"/>
</dbReference>
<dbReference type="PROSITE" id="PS51450">
    <property type="entry name" value="LRR"/>
    <property type="match status" value="2"/>
</dbReference>
<keyword evidence="5" id="KW-0677">Repeat</keyword>
<keyword evidence="7 10" id="KW-0472">Membrane</keyword>
<dbReference type="PANTHER" id="PTHR48063:SF98">
    <property type="entry name" value="LRR RECEPTOR-LIKE SERINE_THREONINE-PROTEIN KINASE FLS2"/>
    <property type="match status" value="1"/>
</dbReference>
<feature type="transmembrane region" description="Helical" evidence="10">
    <location>
        <begin position="585"/>
        <end position="606"/>
    </location>
</feature>
<dbReference type="GO" id="GO:0032440">
    <property type="term" value="F:2-alkenal reductase [NAD(P)H] activity"/>
    <property type="evidence" value="ECO:0007669"/>
    <property type="project" value="UniProtKB-EC"/>
</dbReference>
<keyword evidence="4" id="KW-0732">Signal</keyword>
<evidence type="ECO:0000256" key="9">
    <source>
        <dbReference type="ARBA" id="ARBA00023180"/>
    </source>
</evidence>
<organism evidence="11">
    <name type="scientific">Glycine soja</name>
    <name type="common">Wild soybean</name>
    <dbReference type="NCBI Taxonomy" id="3848"/>
    <lineage>
        <taxon>Eukaryota</taxon>
        <taxon>Viridiplantae</taxon>
        <taxon>Streptophyta</taxon>
        <taxon>Embryophyta</taxon>
        <taxon>Tracheophyta</taxon>
        <taxon>Spermatophyta</taxon>
        <taxon>Magnoliopsida</taxon>
        <taxon>eudicotyledons</taxon>
        <taxon>Gunneridae</taxon>
        <taxon>Pentapetalae</taxon>
        <taxon>rosids</taxon>
        <taxon>fabids</taxon>
        <taxon>Fabales</taxon>
        <taxon>Fabaceae</taxon>
        <taxon>Papilionoideae</taxon>
        <taxon>50 kb inversion clade</taxon>
        <taxon>NPAAA clade</taxon>
        <taxon>indigoferoid/millettioid clade</taxon>
        <taxon>Phaseoleae</taxon>
        <taxon>Glycine</taxon>
        <taxon>Glycine subgen. Soja</taxon>
    </lineage>
</organism>
<keyword evidence="6 10" id="KW-1133">Transmembrane helix</keyword>
<dbReference type="GO" id="GO:0004674">
    <property type="term" value="F:protein serine/threonine kinase activity"/>
    <property type="evidence" value="ECO:0007669"/>
    <property type="project" value="UniProtKB-EC"/>
</dbReference>
<evidence type="ECO:0000313" key="11">
    <source>
        <dbReference type="EMBL" id="KHN09274.1"/>
    </source>
</evidence>
<accession>A0A0B2PNL4</accession>
<keyword evidence="11" id="KW-0418">Kinase</keyword>
<evidence type="ECO:0000256" key="2">
    <source>
        <dbReference type="ARBA" id="ARBA00022614"/>
    </source>
</evidence>
<keyword evidence="3 10" id="KW-0812">Transmembrane</keyword>
<dbReference type="FunFam" id="3.80.10.10:FF:000095">
    <property type="entry name" value="LRR receptor-like serine/threonine-protein kinase GSO1"/>
    <property type="match status" value="1"/>
</dbReference>
<reference evidence="11" key="1">
    <citation type="submission" date="2014-07" db="EMBL/GenBank/DDBJ databases">
        <title>Identification of a novel salt tolerance gene in wild soybean by whole-genome sequencing.</title>
        <authorList>
            <person name="Lam H.-M."/>
            <person name="Qi X."/>
            <person name="Li M.-W."/>
            <person name="Liu X."/>
            <person name="Xie M."/>
            <person name="Ni M."/>
            <person name="Xu X."/>
        </authorList>
    </citation>
    <scope>NUCLEOTIDE SEQUENCE [LARGE SCALE GENOMIC DNA]</scope>
    <source>
        <tissue evidence="11">Root</tissue>
    </source>
</reference>
<dbReference type="PANTHER" id="PTHR48063">
    <property type="entry name" value="LRR RECEPTOR-LIKE KINASE"/>
    <property type="match status" value="1"/>
</dbReference>
<evidence type="ECO:0000256" key="6">
    <source>
        <dbReference type="ARBA" id="ARBA00022989"/>
    </source>
</evidence>
<dbReference type="SUPFAM" id="SSF52047">
    <property type="entry name" value="RNI-like"/>
    <property type="match status" value="1"/>
</dbReference>
<comment type="subcellular location">
    <subcellularLocation>
        <location evidence="1">Membrane</location>
        <topology evidence="1">Single-pass type I membrane protein</topology>
    </subcellularLocation>
</comment>
<keyword evidence="2" id="KW-0433">Leucine-rich repeat</keyword>
<sequence>MIIWRVQSHINLEISPSCSILISDSIILKEIPSQLGNLSNLQKLYLGGSYHGGALKIDDGDHWLPNLISLTHLSISKLNTSHSFLQMIAKLPKLRELSLSYCSLSDHFILSVRPSKFNFSSSLSFLDLSRNSFTSSMILQWLSNVTSNLVELDLSGNLLEGSTSNHFGRVMNSLEHLELSNNIYIQGFSLEELNVKGNQINGTLPDLSIFSALKTLDLSGNQLNGEIPESNKLPSLLESLSMKSNILEGGIPKSFGNACALCSLDMSNNSLSEEFPLIIHHLSGCARFSLQELNLKGNQINGTLPDLSIFSSLKILDLDGNKLNGEIPKDIKFPPQLEELDMQSNSLKGVLTDYHFANMSKLDFLELSENSLLALAFSQNWVPPFQLSYLGLRSCKLDMVPKWFWAKLAFGEFISMNISYNNIHGRIPTSMGSLLHLQALLLRNNNLTDEIPFSLRSCTNLVMLDIAENKLSGLIPGKIPSKIGKLTSLESLDLSRNQLVGSIPPSLTQIYGLGVLDLSHNHLTGKIPTSTQLQSFNASSYEDNLDLCGQPLEKFCIDGRPTQWLAQEPNVEVQGDEYSLFNREFYMSMTFGFVISFWVVFGSILFKRSWRHAYFKFLNNLSDNIYVKVAIFANKISKGHG</sequence>
<dbReference type="EC" id="2.7.11.1" evidence="11"/>
<dbReference type="AlphaFoldDB" id="A0A0B2PNL4"/>
<dbReference type="Pfam" id="PF00560">
    <property type="entry name" value="LRR_1"/>
    <property type="match status" value="8"/>
</dbReference>
<dbReference type="InterPro" id="IPR046956">
    <property type="entry name" value="RLP23-like"/>
</dbReference>
<keyword evidence="11" id="KW-0808">Transferase</keyword>
<evidence type="ECO:0000256" key="10">
    <source>
        <dbReference type="SAM" id="Phobius"/>
    </source>
</evidence>
<gene>
    <name evidence="11" type="ORF">glysoja_029045</name>
</gene>
<dbReference type="PRINTS" id="PR00019">
    <property type="entry name" value="LEURICHRPT"/>
</dbReference>
<dbReference type="EC" id="1.3.1.74" evidence="11"/>
<evidence type="ECO:0000256" key="8">
    <source>
        <dbReference type="ARBA" id="ARBA00023170"/>
    </source>
</evidence>
<dbReference type="InterPro" id="IPR032675">
    <property type="entry name" value="LRR_dom_sf"/>
</dbReference>
<evidence type="ECO:0000256" key="7">
    <source>
        <dbReference type="ARBA" id="ARBA00023136"/>
    </source>
</evidence>
<dbReference type="Proteomes" id="UP000053555">
    <property type="component" value="Unassembled WGS sequence"/>
</dbReference>
<evidence type="ECO:0000256" key="4">
    <source>
        <dbReference type="ARBA" id="ARBA00022729"/>
    </source>
</evidence>
<dbReference type="EMBL" id="KN665325">
    <property type="protein sequence ID" value="KHN09274.1"/>
    <property type="molecule type" value="Genomic_DNA"/>
</dbReference>
<keyword evidence="8 11" id="KW-0675">Receptor</keyword>